<reference evidence="2" key="1">
    <citation type="submission" date="2017-10" db="EMBL/GenBank/DDBJ databases">
        <title>Completed PacBio SMRT sequence of Methylosinus trichosporium OB3b reveals presence of a third large plasmid.</title>
        <authorList>
            <person name="Charles T.C."/>
            <person name="Lynch M.D.J."/>
            <person name="Heil J.R."/>
            <person name="Cheng J."/>
        </authorList>
    </citation>
    <scope>NUCLEOTIDE SEQUENCE [LARGE SCALE GENOMIC DNA]</scope>
    <source>
        <strain evidence="2">OB3b</strain>
        <plasmid evidence="2">pob3b2</plasmid>
    </source>
</reference>
<name>A0A2D2D747_METT3</name>
<dbReference type="EMBL" id="CP023739">
    <property type="protein sequence ID" value="ATQ70772.1"/>
    <property type="molecule type" value="Genomic_DNA"/>
</dbReference>
<keyword evidence="2" id="KW-1185">Reference proteome</keyword>
<dbReference type="KEGG" id="mtw:CQW49_22580"/>
<evidence type="ECO:0000313" key="1">
    <source>
        <dbReference type="EMBL" id="ATQ70772.1"/>
    </source>
</evidence>
<accession>A0A2D2D747</accession>
<geneLocation type="plasmid" evidence="2">
    <name>pob3b2</name>
</geneLocation>
<evidence type="ECO:0008006" key="3">
    <source>
        <dbReference type="Google" id="ProtNLM"/>
    </source>
</evidence>
<evidence type="ECO:0000313" key="2">
    <source>
        <dbReference type="Proteomes" id="UP000230709"/>
    </source>
</evidence>
<protein>
    <recommendedName>
        <fullName evidence="3">DUF2188 domain-containing protein</fullName>
    </recommendedName>
</protein>
<dbReference type="Proteomes" id="UP000230709">
    <property type="component" value="Plasmid pOB3b2"/>
</dbReference>
<sequence>MYAFQFQDGSWRIDFLTNSRSPRPRPRTEAYDLYEASYLSRHDANAAMEKIRTLVSDDSRRKHEEPR</sequence>
<dbReference type="AlphaFoldDB" id="A0A2D2D747"/>
<organism evidence="1 2">
    <name type="scientific">Methylosinus trichosporium (strain ATCC 35070 / NCIMB 11131 / UNIQEM 75 / OB3b)</name>
    <dbReference type="NCBI Taxonomy" id="595536"/>
    <lineage>
        <taxon>Bacteria</taxon>
        <taxon>Pseudomonadati</taxon>
        <taxon>Pseudomonadota</taxon>
        <taxon>Alphaproteobacteria</taxon>
        <taxon>Hyphomicrobiales</taxon>
        <taxon>Methylocystaceae</taxon>
        <taxon>Methylosinus</taxon>
    </lineage>
</organism>
<proteinExistence type="predicted"/>
<keyword evidence="1" id="KW-0614">Plasmid</keyword>
<gene>
    <name evidence="1" type="ORF">CQW49_22580</name>
</gene>